<keyword evidence="4" id="KW-1185">Reference proteome</keyword>
<dbReference type="Proteomes" id="UP000308768">
    <property type="component" value="Unassembled WGS sequence"/>
</dbReference>
<evidence type="ECO:0000256" key="1">
    <source>
        <dbReference type="SAM" id="MobiDB-lite"/>
    </source>
</evidence>
<evidence type="ECO:0000313" key="4">
    <source>
        <dbReference type="Proteomes" id="UP000308768"/>
    </source>
</evidence>
<name>A0A4U0X2B7_9PEZI</name>
<dbReference type="Pfam" id="PF14420">
    <property type="entry name" value="Clr5"/>
    <property type="match status" value="1"/>
</dbReference>
<dbReference type="InterPro" id="IPR025676">
    <property type="entry name" value="Clr5_dom"/>
</dbReference>
<accession>A0A4U0X2B7</accession>
<reference evidence="3 4" key="1">
    <citation type="submission" date="2017-03" db="EMBL/GenBank/DDBJ databases">
        <title>Genomes of endolithic fungi from Antarctica.</title>
        <authorList>
            <person name="Coleine C."/>
            <person name="Masonjones S."/>
            <person name="Stajich J.E."/>
        </authorList>
    </citation>
    <scope>NUCLEOTIDE SEQUENCE [LARGE SCALE GENOMIC DNA]</scope>
    <source>
        <strain evidence="3 4">CCFEE 5187</strain>
    </source>
</reference>
<dbReference type="EMBL" id="NAJN01000647">
    <property type="protein sequence ID" value="TKA70412.1"/>
    <property type="molecule type" value="Genomic_DNA"/>
</dbReference>
<dbReference type="PANTHER" id="PTHR38788:SF3">
    <property type="entry name" value="CLR5 DOMAIN-CONTAINING PROTEIN"/>
    <property type="match status" value="1"/>
</dbReference>
<organism evidence="3 4">
    <name type="scientific">Cryomyces minteri</name>
    <dbReference type="NCBI Taxonomy" id="331657"/>
    <lineage>
        <taxon>Eukaryota</taxon>
        <taxon>Fungi</taxon>
        <taxon>Dikarya</taxon>
        <taxon>Ascomycota</taxon>
        <taxon>Pezizomycotina</taxon>
        <taxon>Dothideomycetes</taxon>
        <taxon>Dothideomycetes incertae sedis</taxon>
        <taxon>Cryomyces</taxon>
    </lineage>
</organism>
<evidence type="ECO:0000313" key="3">
    <source>
        <dbReference type="EMBL" id="TKA70412.1"/>
    </source>
</evidence>
<feature type="domain" description="Clr5" evidence="2">
    <location>
        <begin position="22"/>
        <end position="75"/>
    </location>
</feature>
<dbReference type="OrthoDB" id="3945251at2759"/>
<feature type="region of interest" description="Disordered" evidence="1">
    <location>
        <begin position="1"/>
        <end position="23"/>
    </location>
</feature>
<sequence>MPPIRTATEKDHESTIPAVKHSKEEWDSHRETITALYLVNDKGLKEVQDIMYTQHGFPATERQYLRKINEWNITKNIKDADMRIIYRKFLMRRIEGKDTKFVVHGREVDIRKMHRFVQRKGISAADLSELPTHATPVYILGITPTPREHRDDWFRELRNRQDSERLLQLRELRPLLAFDRSLILGPNDRVPQELPGWDSADELSTLKEFSPGWDLDYRQELMTRIQRLAKSLDTEEMASELGRFLYEALKILLPPGYVIHGPEVFIAQASSTGCGRLANSPSQLTRLQY</sequence>
<evidence type="ECO:0000259" key="2">
    <source>
        <dbReference type="Pfam" id="PF14420"/>
    </source>
</evidence>
<protein>
    <recommendedName>
        <fullName evidence="2">Clr5 domain-containing protein</fullName>
    </recommendedName>
</protein>
<comment type="caution">
    <text evidence="3">The sequence shown here is derived from an EMBL/GenBank/DDBJ whole genome shotgun (WGS) entry which is preliminary data.</text>
</comment>
<dbReference type="PANTHER" id="PTHR38788">
    <property type="entry name" value="CLR5 DOMAIN-CONTAINING PROTEIN"/>
    <property type="match status" value="1"/>
</dbReference>
<dbReference type="STRING" id="331657.A0A4U0X2B7"/>
<gene>
    <name evidence="3" type="ORF">B0A49_06210</name>
</gene>
<proteinExistence type="predicted"/>
<dbReference type="AlphaFoldDB" id="A0A4U0X2B7"/>